<feature type="domain" description="TRAF-type" evidence="7">
    <location>
        <begin position="89"/>
        <end position="146"/>
    </location>
</feature>
<feature type="zinc finger region" description="TRAF-type" evidence="4">
    <location>
        <begin position="89"/>
        <end position="146"/>
    </location>
</feature>
<name>A0A8J4GGS9_9CHLO</name>
<dbReference type="InterPro" id="IPR013010">
    <property type="entry name" value="Znf_SIAH"/>
</dbReference>
<dbReference type="PANTHER" id="PTHR10131">
    <property type="entry name" value="TNF RECEPTOR ASSOCIATED FACTOR"/>
    <property type="match status" value="1"/>
</dbReference>
<feature type="domain" description="SIAH-type" evidence="8">
    <location>
        <begin position="124"/>
        <end position="211"/>
    </location>
</feature>
<dbReference type="InterPro" id="IPR001293">
    <property type="entry name" value="Znf_TRAF"/>
</dbReference>
<evidence type="ECO:0000313" key="10">
    <source>
        <dbReference type="Proteomes" id="UP000722791"/>
    </source>
</evidence>
<dbReference type="EMBL" id="BNCQ01000024">
    <property type="protein sequence ID" value="GIM07432.1"/>
    <property type="molecule type" value="Genomic_DNA"/>
</dbReference>
<feature type="non-terminal residue" evidence="9">
    <location>
        <position position="1"/>
    </location>
</feature>
<evidence type="ECO:0000256" key="3">
    <source>
        <dbReference type="ARBA" id="ARBA00022833"/>
    </source>
</evidence>
<dbReference type="Pfam" id="PF02176">
    <property type="entry name" value="zf-TRAF"/>
    <property type="match status" value="1"/>
</dbReference>
<dbReference type="PROSITE" id="PS50089">
    <property type="entry name" value="ZF_RING_2"/>
    <property type="match status" value="1"/>
</dbReference>
<dbReference type="InterPro" id="IPR001841">
    <property type="entry name" value="Znf_RING"/>
</dbReference>
<feature type="domain" description="RING-type" evidence="6">
    <location>
        <begin position="3"/>
        <end position="48"/>
    </location>
</feature>
<evidence type="ECO:0000259" key="7">
    <source>
        <dbReference type="PROSITE" id="PS50145"/>
    </source>
</evidence>
<dbReference type="GO" id="GO:0008270">
    <property type="term" value="F:zinc ion binding"/>
    <property type="evidence" value="ECO:0007669"/>
    <property type="project" value="UniProtKB-KW"/>
</dbReference>
<evidence type="ECO:0000256" key="5">
    <source>
        <dbReference type="SAM" id="MobiDB-lite"/>
    </source>
</evidence>
<evidence type="ECO:0000256" key="2">
    <source>
        <dbReference type="ARBA" id="ARBA00022771"/>
    </source>
</evidence>
<comment type="caution">
    <text evidence="9">The sequence shown here is derived from an EMBL/GenBank/DDBJ whole genome shotgun (WGS) entry which is preliminary data.</text>
</comment>
<dbReference type="SUPFAM" id="SSF57850">
    <property type="entry name" value="RING/U-box"/>
    <property type="match status" value="1"/>
</dbReference>
<gene>
    <name evidence="9" type="ORF">Vretimale_11556</name>
</gene>
<evidence type="ECO:0000256" key="1">
    <source>
        <dbReference type="ARBA" id="ARBA00022723"/>
    </source>
</evidence>
<evidence type="ECO:0000259" key="8">
    <source>
        <dbReference type="PROSITE" id="PS51081"/>
    </source>
</evidence>
<dbReference type="PANTHER" id="PTHR10131:SF94">
    <property type="entry name" value="TNF RECEPTOR-ASSOCIATED FACTOR 4"/>
    <property type="match status" value="1"/>
</dbReference>
<dbReference type="SUPFAM" id="SSF49599">
    <property type="entry name" value="TRAF domain-like"/>
    <property type="match status" value="2"/>
</dbReference>
<evidence type="ECO:0000259" key="6">
    <source>
        <dbReference type="PROSITE" id="PS50089"/>
    </source>
</evidence>
<organism evidence="9 10">
    <name type="scientific">Volvox reticuliferus</name>
    <dbReference type="NCBI Taxonomy" id="1737510"/>
    <lineage>
        <taxon>Eukaryota</taxon>
        <taxon>Viridiplantae</taxon>
        <taxon>Chlorophyta</taxon>
        <taxon>core chlorophytes</taxon>
        <taxon>Chlorophyceae</taxon>
        <taxon>CS clade</taxon>
        <taxon>Chlamydomonadales</taxon>
        <taxon>Volvocaceae</taxon>
        <taxon>Volvox</taxon>
    </lineage>
</organism>
<keyword evidence="2 4" id="KW-0863">Zinc-finger</keyword>
<feature type="region of interest" description="Disordered" evidence="5">
    <location>
        <begin position="415"/>
        <end position="445"/>
    </location>
</feature>
<protein>
    <recommendedName>
        <fullName evidence="11">RING-type domain-containing protein</fullName>
    </recommendedName>
</protein>
<reference evidence="9" key="1">
    <citation type="journal article" date="2021" name="Proc. Natl. Acad. Sci. U.S.A.">
        <title>Three genomes in the algal genus Volvox reveal the fate of a haploid sex-determining region after a transition to homothallism.</title>
        <authorList>
            <person name="Yamamoto K."/>
            <person name="Hamaji T."/>
            <person name="Kawai-Toyooka H."/>
            <person name="Matsuzaki R."/>
            <person name="Takahashi F."/>
            <person name="Nishimura Y."/>
            <person name="Kawachi M."/>
            <person name="Noguchi H."/>
            <person name="Minakuchi Y."/>
            <person name="Umen J.G."/>
            <person name="Toyoda A."/>
            <person name="Nozaki H."/>
        </authorList>
    </citation>
    <scope>NUCLEOTIDE SEQUENCE</scope>
    <source>
        <strain evidence="9">NIES-3785</strain>
    </source>
</reference>
<accession>A0A8J4GGS9</accession>
<evidence type="ECO:0000313" key="9">
    <source>
        <dbReference type="EMBL" id="GIM07432.1"/>
    </source>
</evidence>
<keyword evidence="3 4" id="KW-0862">Zinc</keyword>
<dbReference type="InterPro" id="IPR013083">
    <property type="entry name" value="Znf_RING/FYVE/PHD"/>
</dbReference>
<keyword evidence="1 4" id="KW-0479">Metal-binding</keyword>
<dbReference type="Proteomes" id="UP000722791">
    <property type="component" value="Unassembled WGS sequence"/>
</dbReference>
<feature type="non-terminal residue" evidence="9">
    <location>
        <position position="445"/>
    </location>
</feature>
<evidence type="ECO:0000256" key="4">
    <source>
        <dbReference type="PROSITE-ProRule" id="PRU00207"/>
    </source>
</evidence>
<evidence type="ECO:0008006" key="11">
    <source>
        <dbReference type="Google" id="ProtNLM"/>
    </source>
</evidence>
<dbReference type="AlphaFoldDB" id="A0A8J4GGS9"/>
<proteinExistence type="predicted"/>
<dbReference type="PROSITE" id="PS51081">
    <property type="entry name" value="ZF_SIAH"/>
    <property type="match status" value="1"/>
</dbReference>
<dbReference type="PROSITE" id="PS50145">
    <property type="entry name" value="ZF_TRAF"/>
    <property type="match status" value="1"/>
</dbReference>
<dbReference type="Gene3D" id="3.30.40.10">
    <property type="entry name" value="Zinc/RING finger domain, C3HC4 (zinc finger)"/>
    <property type="match status" value="3"/>
</dbReference>
<sequence>LLCAVCYHTLCDPRGCPRCQKAFCSECISTWASTQKRKVLPFSCPYCRARLRLSQLFRPEALCARLGDLQVFCPYGCSGTIRRADLDNHFACLCPRLPVPCPDCGVRVLRGELAGHVASPNCHNRRLACPNQALGCQVQLELQDMQNHTMQCPYEPLECRHCHATVLRGQAEDHCWMACPGLCPCPNRCYGCAYVAPSLEHLADHVVRHCQYAESSTYMARMRGALGTGDLVYGCGSRLRSKASSCGHSHLPAAHPQIPTLDERRLSHETHWSSTAGRLYGMRESSPGVAAAGGMWCHGLFVPASLYPNGLLEPQPRLPPPGDVVGGSGGGGGNCSSGSAKAPAPWPWAIDSTGEVRDAAAVALTHHFVPAPNADQLRQDLQLQRQEQQQLETKAASMVVPERYLRLLRLVRGEEELTEEEQGQREHQPQLDADISGQDRRPESA</sequence>